<comment type="caution">
    <text evidence="5">The sequence shown here is derived from an EMBL/GenBank/DDBJ whole genome shotgun (WGS) entry which is preliminary data.</text>
</comment>
<evidence type="ECO:0000256" key="1">
    <source>
        <dbReference type="ARBA" id="ARBA00022603"/>
    </source>
</evidence>
<evidence type="ECO:0000256" key="3">
    <source>
        <dbReference type="ARBA" id="ARBA00022691"/>
    </source>
</evidence>
<keyword evidence="1 5" id="KW-0489">Methyltransferase</keyword>
<dbReference type="Pfam" id="PF10294">
    <property type="entry name" value="Methyltransf_16"/>
    <property type="match status" value="1"/>
</dbReference>
<protein>
    <submittedName>
        <fullName evidence="5">Methyltransferase-like protein 23</fullName>
    </submittedName>
</protein>
<comment type="similarity">
    <text evidence="4">Belongs to the methyltransferase superfamily. METTL23 family.</text>
</comment>
<accession>A0AAV4RDF3</accession>
<organism evidence="5 6">
    <name type="scientific">Caerostris darwini</name>
    <dbReference type="NCBI Taxonomy" id="1538125"/>
    <lineage>
        <taxon>Eukaryota</taxon>
        <taxon>Metazoa</taxon>
        <taxon>Ecdysozoa</taxon>
        <taxon>Arthropoda</taxon>
        <taxon>Chelicerata</taxon>
        <taxon>Arachnida</taxon>
        <taxon>Araneae</taxon>
        <taxon>Araneomorphae</taxon>
        <taxon>Entelegynae</taxon>
        <taxon>Araneoidea</taxon>
        <taxon>Araneidae</taxon>
        <taxon>Caerostris</taxon>
    </lineage>
</organism>
<dbReference type="GO" id="GO:0005737">
    <property type="term" value="C:cytoplasm"/>
    <property type="evidence" value="ECO:0007669"/>
    <property type="project" value="TreeGrafter"/>
</dbReference>
<evidence type="ECO:0000313" key="5">
    <source>
        <dbReference type="EMBL" id="GIY19372.1"/>
    </source>
</evidence>
<dbReference type="GO" id="GO:0032259">
    <property type="term" value="P:methylation"/>
    <property type="evidence" value="ECO:0007669"/>
    <property type="project" value="UniProtKB-KW"/>
</dbReference>
<keyword evidence="6" id="KW-1185">Reference proteome</keyword>
<dbReference type="AlphaFoldDB" id="A0AAV4RDF3"/>
<evidence type="ECO:0000256" key="2">
    <source>
        <dbReference type="ARBA" id="ARBA00022679"/>
    </source>
</evidence>
<dbReference type="GO" id="GO:0005634">
    <property type="term" value="C:nucleus"/>
    <property type="evidence" value="ECO:0007669"/>
    <property type="project" value="TreeGrafter"/>
</dbReference>
<dbReference type="InterPro" id="IPR029063">
    <property type="entry name" value="SAM-dependent_MTases_sf"/>
</dbReference>
<dbReference type="Proteomes" id="UP001054837">
    <property type="component" value="Unassembled WGS sequence"/>
</dbReference>
<dbReference type="EMBL" id="BPLQ01006032">
    <property type="protein sequence ID" value="GIY19372.1"/>
    <property type="molecule type" value="Genomic_DNA"/>
</dbReference>
<evidence type="ECO:0000256" key="4">
    <source>
        <dbReference type="ARBA" id="ARBA00043988"/>
    </source>
</evidence>
<gene>
    <name evidence="5" type="primary">mettl23</name>
    <name evidence="5" type="ORF">CDAR_414561</name>
</gene>
<keyword evidence="3" id="KW-0949">S-adenosyl-L-methionine</keyword>
<name>A0AAV4RDF3_9ARAC</name>
<proteinExistence type="inferred from homology"/>
<dbReference type="InterPro" id="IPR019410">
    <property type="entry name" value="Methyltransf_16"/>
</dbReference>
<evidence type="ECO:0000313" key="6">
    <source>
        <dbReference type="Proteomes" id="UP001054837"/>
    </source>
</evidence>
<dbReference type="CDD" id="cd02440">
    <property type="entry name" value="AdoMet_MTases"/>
    <property type="match status" value="1"/>
</dbReference>
<dbReference type="SUPFAM" id="SSF53335">
    <property type="entry name" value="S-adenosyl-L-methionine-dependent methyltransferases"/>
    <property type="match status" value="1"/>
</dbReference>
<dbReference type="GO" id="GO:0008168">
    <property type="term" value="F:methyltransferase activity"/>
    <property type="evidence" value="ECO:0007669"/>
    <property type="project" value="UniProtKB-KW"/>
</dbReference>
<keyword evidence="2" id="KW-0808">Transferase</keyword>
<dbReference type="Gene3D" id="3.40.50.150">
    <property type="entry name" value="Vaccinia Virus protein VP39"/>
    <property type="match status" value="1"/>
</dbReference>
<sequence>MAAHDVSVEHSIKNFHFTDETGIIELSCSSSDSLLSESEQHVCSNNCATIKVKEILDPSFGMYVWPCAPVLGKYIWYNRNRLKDKITLELGSGTGLISALAAKCGAHAIITDSQKYRPVFKIAENNMELNNIEKKNYEIKELTWGYISSYMIKNEKIDFILGSDVFYCPNDFEDIIVTVSFLLKKNADAEFWCAYEHRCSDWNIDHLLEKWNLSCKNVPLEDFDADCFNVAGHDLPGPSCCCRRWA</sequence>
<dbReference type="PANTHER" id="PTHR14614:SF164">
    <property type="entry name" value="HISTONE-ARGININE METHYLTRANSFERASE METTL23"/>
    <property type="match status" value="1"/>
</dbReference>
<reference evidence="5 6" key="1">
    <citation type="submission" date="2021-06" db="EMBL/GenBank/DDBJ databases">
        <title>Caerostris darwini draft genome.</title>
        <authorList>
            <person name="Kono N."/>
            <person name="Arakawa K."/>
        </authorList>
    </citation>
    <scope>NUCLEOTIDE SEQUENCE [LARGE SCALE GENOMIC DNA]</scope>
</reference>
<dbReference type="PANTHER" id="PTHR14614">
    <property type="entry name" value="HEPATOCELLULAR CARCINOMA-ASSOCIATED ANTIGEN"/>
    <property type="match status" value="1"/>
</dbReference>